<protein>
    <submittedName>
        <fullName evidence="1">Uncharacterized protein</fullName>
    </submittedName>
</protein>
<organism evidence="1 2">
    <name type="scientific">Arthrobacter phage Colucci</name>
    <dbReference type="NCBI Taxonomy" id="2015834"/>
    <lineage>
        <taxon>Viruses</taxon>
        <taxon>Duplodnaviria</taxon>
        <taxon>Heunggongvirae</taxon>
        <taxon>Uroviricota</taxon>
        <taxon>Caudoviricetes</taxon>
        <taxon>Klausavirus</taxon>
        <taxon>Klausavirus colucci</taxon>
    </lineage>
</organism>
<name>A0A286N2W3_9CAUD</name>
<dbReference type="Proteomes" id="UP000225683">
    <property type="component" value="Genome"/>
</dbReference>
<proteinExistence type="predicted"/>
<evidence type="ECO:0000313" key="2">
    <source>
        <dbReference type="Proteomes" id="UP000225683"/>
    </source>
</evidence>
<sequence length="109" mass="12090">MSETPAPQEDAKPVWRGPAPHSVNGLAYQDNEAEIRAAYVEALESVRELMPRRAELTEKVRYLYGRTEYTLNYDACNGLSDIQKVALAYGGIPPFGGSVRGIRVTVFND</sequence>
<dbReference type="RefSeq" id="YP_009610064.1">
    <property type="nucleotide sequence ID" value="NC_042000.1"/>
</dbReference>
<evidence type="ECO:0000313" key="1">
    <source>
        <dbReference type="EMBL" id="ASX98720.1"/>
    </source>
</evidence>
<dbReference type="OrthoDB" id="21070at10239"/>
<reference evidence="1 2" key="1">
    <citation type="submission" date="2017-06" db="EMBL/GenBank/DDBJ databases">
        <authorList>
            <person name="Conboy A.J."/>
            <person name="Conboy D.B."/>
            <person name="Kulkosky J."/>
            <person name="Cross T."/>
            <person name="Moy E.A."/>
            <person name="Stoner T.H."/>
            <person name="Garlena R.A."/>
            <person name="Russell D.A."/>
            <person name="Pope W.H."/>
            <person name="Jacobs-Sera D."/>
            <person name="Hatfull G.F."/>
        </authorList>
    </citation>
    <scope>NUCLEOTIDE SEQUENCE [LARGE SCALE GENOMIC DNA]</scope>
</reference>
<accession>A0A286N2W3</accession>
<dbReference type="EMBL" id="MF185718">
    <property type="protein sequence ID" value="ASX98720.1"/>
    <property type="molecule type" value="Genomic_DNA"/>
</dbReference>
<keyword evidence="2" id="KW-1185">Reference proteome</keyword>
<dbReference type="KEGG" id="vg:40086151"/>
<dbReference type="GeneID" id="40086151"/>
<gene>
    <name evidence="1" type="primary">50</name>
    <name evidence="1" type="ORF">SEA_COLUCCI_50</name>
</gene>